<keyword evidence="2" id="KW-0808">Transferase</keyword>
<protein>
    <submittedName>
        <fullName evidence="3">Glycosyltransferase family 9 protein</fullName>
    </submittedName>
</protein>
<comment type="caution">
    <text evidence="3">The sequence shown here is derived from an EMBL/GenBank/DDBJ whole genome shotgun (WGS) entry which is preliminary data.</text>
</comment>
<sequence>MDKLTAYLGHRPRTIAIFRAIKLGDLLCAVPAFRALRAAYPEAHIALISLPWAEEFAACYPQYVDEFIAFPGWPGLPEQPVDPEKTVAFLQAMQDRKWDVMVQMQGNGTLVNAMLGLCGATVLAGYYLPDVSSEQWAADKGLFQPYPEKKHEVLRHVGLMNFLGIETQGDALEPPHPAIGSPEIKLFSAQSKGFVQEYVCIHAGGISGRRWPEVKFAAVADALAEQGYAVVLTGTKAEEPIIEAVRRLMKHPAISLAGQTNLASLTGLLKKAALVVSNDTGVAHLAVACQTPSVVVFTSADPAEWGPLNTDRHRIVLEADPDSVQLVIQEATHLLKELKTDLLL</sequence>
<evidence type="ECO:0000313" key="3">
    <source>
        <dbReference type="EMBL" id="MCK8493930.1"/>
    </source>
</evidence>
<dbReference type="Proteomes" id="UP001202180">
    <property type="component" value="Unassembled WGS sequence"/>
</dbReference>
<dbReference type="PANTHER" id="PTHR30160:SF1">
    <property type="entry name" value="LIPOPOLYSACCHARIDE 1,2-N-ACETYLGLUCOSAMINETRANSFERASE-RELATED"/>
    <property type="match status" value="1"/>
</dbReference>
<keyword evidence="1" id="KW-0328">Glycosyltransferase</keyword>
<dbReference type="Pfam" id="PF01075">
    <property type="entry name" value="Glyco_transf_9"/>
    <property type="match status" value="1"/>
</dbReference>
<dbReference type="SUPFAM" id="SSF53756">
    <property type="entry name" value="UDP-Glycosyltransferase/glycogen phosphorylase"/>
    <property type="match status" value="1"/>
</dbReference>
<dbReference type="RefSeq" id="WP_248478552.1">
    <property type="nucleotide sequence ID" value="NZ_JALPRF010000003.1"/>
</dbReference>
<evidence type="ECO:0000256" key="1">
    <source>
        <dbReference type="ARBA" id="ARBA00022676"/>
    </source>
</evidence>
<dbReference type="InterPro" id="IPR051199">
    <property type="entry name" value="LPS_LOS_Heptosyltrfase"/>
</dbReference>
<accession>A0ABT0HPK7</accession>
<dbReference type="EMBL" id="JALPRF010000003">
    <property type="protein sequence ID" value="MCK8493930.1"/>
    <property type="molecule type" value="Genomic_DNA"/>
</dbReference>
<dbReference type="Gene3D" id="3.40.50.2000">
    <property type="entry name" value="Glycogen Phosphorylase B"/>
    <property type="match status" value="2"/>
</dbReference>
<keyword evidence="4" id="KW-1185">Reference proteome</keyword>
<evidence type="ECO:0000313" key="4">
    <source>
        <dbReference type="Proteomes" id="UP001202180"/>
    </source>
</evidence>
<reference evidence="3 4" key="1">
    <citation type="submission" date="2022-04" db="EMBL/GenBank/DDBJ databases">
        <title>Spirosoma sp. strain RP8 genome sequencing and assembly.</title>
        <authorList>
            <person name="Jung Y."/>
        </authorList>
    </citation>
    <scope>NUCLEOTIDE SEQUENCE [LARGE SCALE GENOMIC DNA]</scope>
    <source>
        <strain evidence="3 4">RP8</strain>
    </source>
</reference>
<gene>
    <name evidence="3" type="ORF">M0L20_18830</name>
</gene>
<organism evidence="3 4">
    <name type="scientific">Spirosoma liriopis</name>
    <dbReference type="NCBI Taxonomy" id="2937440"/>
    <lineage>
        <taxon>Bacteria</taxon>
        <taxon>Pseudomonadati</taxon>
        <taxon>Bacteroidota</taxon>
        <taxon>Cytophagia</taxon>
        <taxon>Cytophagales</taxon>
        <taxon>Cytophagaceae</taxon>
        <taxon>Spirosoma</taxon>
    </lineage>
</organism>
<evidence type="ECO:0000256" key="2">
    <source>
        <dbReference type="ARBA" id="ARBA00022679"/>
    </source>
</evidence>
<dbReference type="PANTHER" id="PTHR30160">
    <property type="entry name" value="TETRAACYLDISACCHARIDE 4'-KINASE-RELATED"/>
    <property type="match status" value="1"/>
</dbReference>
<proteinExistence type="predicted"/>
<dbReference type="CDD" id="cd03789">
    <property type="entry name" value="GT9_LPS_heptosyltransferase"/>
    <property type="match status" value="1"/>
</dbReference>
<name>A0ABT0HPK7_9BACT</name>
<dbReference type="InterPro" id="IPR002201">
    <property type="entry name" value="Glyco_trans_9"/>
</dbReference>